<dbReference type="Gene3D" id="2.120.10.80">
    <property type="entry name" value="Kelch-type beta propeller"/>
    <property type="match status" value="1"/>
</dbReference>
<evidence type="ECO:0000256" key="3">
    <source>
        <dbReference type="SAM" id="MobiDB-lite"/>
    </source>
</evidence>
<dbReference type="PANTHER" id="PTHR46093">
    <property type="entry name" value="ACYL-COA-BINDING DOMAIN-CONTAINING PROTEIN 5"/>
    <property type="match status" value="1"/>
</dbReference>
<accession>A0ABQ9NRC4</accession>
<dbReference type="InterPro" id="IPR011043">
    <property type="entry name" value="Gal_Oxase/kelch_b-propeller"/>
</dbReference>
<dbReference type="SUPFAM" id="SSF50965">
    <property type="entry name" value="Galactose oxidase, central domain"/>
    <property type="match status" value="1"/>
</dbReference>
<protein>
    <recommendedName>
        <fullName evidence="7">Kelch repeat protein</fullName>
    </recommendedName>
</protein>
<evidence type="ECO:0000256" key="2">
    <source>
        <dbReference type="ARBA" id="ARBA00022737"/>
    </source>
</evidence>
<reference evidence="5" key="1">
    <citation type="submission" date="2022-10" db="EMBL/GenBank/DDBJ databases">
        <title>Culturing micro-colonial fungi from biological soil crusts in the Mojave desert and describing Neophaeococcomyces mojavensis, and introducing the new genera and species Taxawa tesnikishii.</title>
        <authorList>
            <person name="Kurbessoian T."/>
            <person name="Stajich J.E."/>
        </authorList>
    </citation>
    <scope>NUCLEOTIDE SEQUENCE</scope>
    <source>
        <strain evidence="5">TK_1</strain>
    </source>
</reference>
<evidence type="ECO:0008006" key="7">
    <source>
        <dbReference type="Google" id="ProtNLM"/>
    </source>
</evidence>
<feature type="region of interest" description="Disordered" evidence="3">
    <location>
        <begin position="330"/>
        <end position="349"/>
    </location>
</feature>
<evidence type="ECO:0000313" key="6">
    <source>
        <dbReference type="Proteomes" id="UP001172684"/>
    </source>
</evidence>
<dbReference type="InterPro" id="IPR015915">
    <property type="entry name" value="Kelch-typ_b-propeller"/>
</dbReference>
<dbReference type="EMBL" id="JAPDRL010000072">
    <property type="protein sequence ID" value="KAJ9659749.1"/>
    <property type="molecule type" value="Genomic_DNA"/>
</dbReference>
<evidence type="ECO:0000256" key="4">
    <source>
        <dbReference type="SAM" id="Phobius"/>
    </source>
</evidence>
<evidence type="ECO:0000256" key="1">
    <source>
        <dbReference type="ARBA" id="ARBA00022441"/>
    </source>
</evidence>
<evidence type="ECO:0000313" key="5">
    <source>
        <dbReference type="EMBL" id="KAJ9659749.1"/>
    </source>
</evidence>
<proteinExistence type="predicted"/>
<keyword evidence="2" id="KW-0677">Repeat</keyword>
<feature type="transmembrane region" description="Helical" evidence="4">
    <location>
        <begin position="355"/>
        <end position="378"/>
    </location>
</feature>
<sequence>MPSISTTPDLALWKFTADGAGGGSWSKRLPSDPAAFSNLTRPYGATVATGEEVGYALSGVMTSHSDPGFDGDGVPLLGLVSFNMTSGAWRNDSSIGYSSNGMGLWGHMQYVPGFGIDGLLVMFGGQSISPDLYQPGTFSNANPEFIPFDNITIYDPASRTWHSQATTGEHPSPRDSFCAVGVQGANGTYEIRALLSFVHGGWNVELNQAYDELYILSIPAFTWFKADYTPTSPRMVSSCEVVGKRQMLIVGGLDLSQSPYAFSAGDPWRNGLGIFDMAAMTWADEYDADAAAYESPDVVRKWYERGALSSVAWTSPTVRDLFMDRDTIKGSSTSNTLATPTLSATPTSAGQKTPVAAIAGGVVAGVLVLAALAAVVFVRRRNRCKTRDISGGASAALVPHAELSGEPKILEMPVGETGRQKTRAEVHELSS</sequence>
<keyword evidence="4" id="KW-0812">Transmembrane</keyword>
<keyword evidence="4" id="KW-0472">Membrane</keyword>
<comment type="caution">
    <text evidence="5">The sequence shown here is derived from an EMBL/GenBank/DDBJ whole genome shotgun (WGS) entry which is preliminary data.</text>
</comment>
<dbReference type="PANTHER" id="PTHR46093:SF18">
    <property type="entry name" value="FIBRONECTIN TYPE-III DOMAIN-CONTAINING PROTEIN"/>
    <property type="match status" value="1"/>
</dbReference>
<gene>
    <name evidence="5" type="ORF">H2201_007185</name>
</gene>
<name>A0ABQ9NRC4_9PEZI</name>
<dbReference type="Proteomes" id="UP001172684">
    <property type="component" value="Unassembled WGS sequence"/>
</dbReference>
<feature type="compositionally biased region" description="Low complexity" evidence="3">
    <location>
        <begin position="331"/>
        <end position="349"/>
    </location>
</feature>
<keyword evidence="4" id="KW-1133">Transmembrane helix</keyword>
<organism evidence="5 6">
    <name type="scientific">Coniosporium apollinis</name>
    <dbReference type="NCBI Taxonomy" id="61459"/>
    <lineage>
        <taxon>Eukaryota</taxon>
        <taxon>Fungi</taxon>
        <taxon>Dikarya</taxon>
        <taxon>Ascomycota</taxon>
        <taxon>Pezizomycotina</taxon>
        <taxon>Dothideomycetes</taxon>
        <taxon>Dothideomycetes incertae sedis</taxon>
        <taxon>Coniosporium</taxon>
    </lineage>
</organism>
<keyword evidence="6" id="KW-1185">Reference proteome</keyword>
<keyword evidence="1" id="KW-0880">Kelch repeat</keyword>